<evidence type="ECO:0000256" key="6">
    <source>
        <dbReference type="RuleBase" id="RU003330"/>
    </source>
</evidence>
<dbReference type="InterPro" id="IPR033690">
    <property type="entry name" value="Adenylat_kinase_CS"/>
</dbReference>
<dbReference type="GO" id="GO:0044209">
    <property type="term" value="P:AMP salvage"/>
    <property type="evidence" value="ECO:0007669"/>
    <property type="project" value="UniProtKB-UniRule"/>
</dbReference>
<feature type="domain" description="Adenylate kinase active site lid" evidence="8">
    <location>
        <begin position="127"/>
        <end position="162"/>
    </location>
</feature>
<dbReference type="Pfam" id="PF05191">
    <property type="entry name" value="ADK_lid"/>
    <property type="match status" value="1"/>
</dbReference>
<dbReference type="InterPro" id="IPR027417">
    <property type="entry name" value="P-loop_NTPase"/>
</dbReference>
<dbReference type="InterPro" id="IPR006259">
    <property type="entry name" value="Adenyl_kin_sub"/>
</dbReference>
<dbReference type="NCBIfam" id="NF011100">
    <property type="entry name" value="PRK14527.1"/>
    <property type="match status" value="1"/>
</dbReference>
<evidence type="ECO:0000313" key="9">
    <source>
        <dbReference type="EMBL" id="AKQ03613.1"/>
    </source>
</evidence>
<feature type="binding site" evidence="5">
    <location>
        <position position="36"/>
    </location>
    <ligand>
        <name>AMP</name>
        <dbReference type="ChEBI" id="CHEBI:456215"/>
    </ligand>
</feature>
<evidence type="ECO:0000256" key="2">
    <source>
        <dbReference type="ARBA" id="ARBA00022727"/>
    </source>
</evidence>
<dbReference type="GO" id="GO:0004017">
    <property type="term" value="F:AMP kinase activity"/>
    <property type="evidence" value="ECO:0007669"/>
    <property type="project" value="UniProtKB-UniRule"/>
</dbReference>
<dbReference type="UniPathway" id="UPA00588">
    <property type="reaction ID" value="UER00649"/>
</dbReference>
<accession>A0A0H4T708</accession>
<dbReference type="CDD" id="cd01428">
    <property type="entry name" value="ADK"/>
    <property type="match status" value="1"/>
</dbReference>
<dbReference type="SUPFAM" id="SSF52540">
    <property type="entry name" value="P-loop containing nucleoside triphosphate hydrolases"/>
    <property type="match status" value="1"/>
</dbReference>
<protein>
    <recommendedName>
        <fullName evidence="5 7">Adenylate kinase</fullName>
        <shortName evidence="5">AK</shortName>
        <ecNumber evidence="5 7">2.7.4.3</ecNumber>
    </recommendedName>
    <alternativeName>
        <fullName evidence="5">ATP-AMP transphosphorylase</fullName>
    </alternativeName>
    <alternativeName>
        <fullName evidence="5">ATP:AMP phosphotransferase</fullName>
    </alternativeName>
    <alternativeName>
        <fullName evidence="5">Adenylate monophosphate kinase</fullName>
    </alternativeName>
</protein>
<evidence type="ECO:0000256" key="5">
    <source>
        <dbReference type="HAMAP-Rule" id="MF_00235"/>
    </source>
</evidence>
<evidence type="ECO:0000256" key="4">
    <source>
        <dbReference type="ARBA" id="ARBA00022777"/>
    </source>
</evidence>
<comment type="catalytic activity">
    <reaction evidence="5 7">
        <text>AMP + ATP = 2 ADP</text>
        <dbReference type="Rhea" id="RHEA:12973"/>
        <dbReference type="ChEBI" id="CHEBI:30616"/>
        <dbReference type="ChEBI" id="CHEBI:456215"/>
        <dbReference type="ChEBI" id="CHEBI:456216"/>
        <dbReference type="EC" id="2.7.4.3"/>
    </reaction>
</comment>
<dbReference type="HAMAP" id="MF_00235">
    <property type="entry name" value="Adenylate_kinase_Adk"/>
    <property type="match status" value="1"/>
</dbReference>
<feature type="binding site" evidence="5">
    <location>
        <begin position="85"/>
        <end position="88"/>
    </location>
    <ligand>
        <name>AMP</name>
        <dbReference type="ChEBI" id="CHEBI:456215"/>
    </ligand>
</feature>
<keyword evidence="3 5" id="KW-0547">Nucleotide-binding</keyword>
<keyword evidence="4 5" id="KW-0418">Kinase</keyword>
<feature type="binding site" evidence="5">
    <location>
        <position position="133"/>
    </location>
    <ligand>
        <name>Zn(2+)</name>
        <dbReference type="ChEBI" id="CHEBI:29105"/>
        <note>structural</note>
    </ligand>
</feature>
<feature type="binding site" evidence="5">
    <location>
        <position position="127"/>
    </location>
    <ligand>
        <name>ATP</name>
        <dbReference type="ChEBI" id="CHEBI:30616"/>
    </ligand>
</feature>
<feature type="binding site" evidence="5">
    <location>
        <position position="130"/>
    </location>
    <ligand>
        <name>Zn(2+)</name>
        <dbReference type="ChEBI" id="CHEBI:29105"/>
        <note>structural</note>
    </ligand>
</feature>
<feature type="binding site" evidence="5">
    <location>
        <position position="171"/>
    </location>
    <ligand>
        <name>AMP</name>
        <dbReference type="ChEBI" id="CHEBI:456215"/>
    </ligand>
</feature>
<feature type="binding site" evidence="5">
    <location>
        <position position="199"/>
    </location>
    <ligand>
        <name>ATP</name>
        <dbReference type="ChEBI" id="CHEBI:30616"/>
    </ligand>
</feature>
<reference evidence="9" key="1">
    <citation type="journal article" date="2015" name="ISME J.">
        <title>Aquifer environment selects for microbial species cohorts in sediment and groundwater.</title>
        <authorList>
            <person name="Hug L.A."/>
            <person name="Thomas B.C."/>
            <person name="Brown C.T."/>
            <person name="Frischkorn K.R."/>
            <person name="Williams K.H."/>
            <person name="Tringe S.G."/>
            <person name="Banfield J.F."/>
        </authorList>
    </citation>
    <scope>NUCLEOTIDE SEQUENCE</scope>
</reference>
<dbReference type="EC" id="2.7.4.3" evidence="5 7"/>
<comment type="similarity">
    <text evidence="5 6">Belongs to the adenylate kinase family.</text>
</comment>
<dbReference type="GO" id="GO:0005524">
    <property type="term" value="F:ATP binding"/>
    <property type="evidence" value="ECO:0007669"/>
    <property type="project" value="UniProtKB-UniRule"/>
</dbReference>
<keyword evidence="2 5" id="KW-0545">Nucleotide biosynthesis</keyword>
<keyword evidence="5 7" id="KW-0067">ATP-binding</keyword>
<dbReference type="AlphaFoldDB" id="A0A0H4T708"/>
<evidence type="ECO:0000256" key="1">
    <source>
        <dbReference type="ARBA" id="ARBA00022679"/>
    </source>
</evidence>
<keyword evidence="1 5" id="KW-0808">Transferase</keyword>
<dbReference type="NCBIfam" id="TIGR01351">
    <property type="entry name" value="adk"/>
    <property type="match status" value="1"/>
</dbReference>
<evidence type="ECO:0000259" key="8">
    <source>
        <dbReference type="Pfam" id="PF05191"/>
    </source>
</evidence>
<feature type="binding site" evidence="5">
    <location>
        <position position="153"/>
    </location>
    <ligand>
        <name>Zn(2+)</name>
        <dbReference type="ChEBI" id="CHEBI:29105"/>
        <note>structural</note>
    </ligand>
</feature>
<comment type="pathway">
    <text evidence="5">Purine metabolism; AMP biosynthesis via salvage pathway; AMP from ADP: step 1/1.</text>
</comment>
<feature type="binding site" evidence="5">
    <location>
        <begin position="10"/>
        <end position="15"/>
    </location>
    <ligand>
        <name>ATP</name>
        <dbReference type="ChEBI" id="CHEBI:30616"/>
    </ligand>
</feature>
<proteinExistence type="inferred from homology"/>
<dbReference type="PANTHER" id="PTHR23359">
    <property type="entry name" value="NUCLEOTIDE KINASE"/>
    <property type="match status" value="1"/>
</dbReference>
<feature type="region of interest" description="NMP" evidence="5">
    <location>
        <begin position="30"/>
        <end position="59"/>
    </location>
</feature>
<keyword evidence="5" id="KW-0963">Cytoplasm</keyword>
<comment type="subunit">
    <text evidence="5 7">Monomer.</text>
</comment>
<dbReference type="Pfam" id="PF00406">
    <property type="entry name" value="ADK"/>
    <property type="match status" value="1"/>
</dbReference>
<comment type="domain">
    <text evidence="5">Consists of three domains, a large central CORE domain and two small peripheral domains, NMPbind and LID, which undergo movements during catalysis. The LID domain closes over the site of phosphoryl transfer upon ATP binding. Assembling and dissambling the active center during each catalytic cycle provides an effective means to prevent ATP hydrolysis. Some bacteria have evolved a zinc-coordinating structure that stabilizes the LID domain.</text>
</comment>
<feature type="binding site" evidence="5">
    <location>
        <position position="160"/>
    </location>
    <ligand>
        <name>AMP</name>
        <dbReference type="ChEBI" id="CHEBI:456215"/>
    </ligand>
</feature>
<name>A0A0H4T708_UNCZI</name>
<dbReference type="InterPro" id="IPR000850">
    <property type="entry name" value="Adenylat/UMP-CMP_kin"/>
</dbReference>
<gene>
    <name evidence="5" type="primary">adk</name>
</gene>
<comment type="subcellular location">
    <subcellularLocation>
        <location evidence="5 7">Cytoplasm</location>
    </subcellularLocation>
</comment>
<feature type="binding site" evidence="5">
    <location>
        <position position="31"/>
    </location>
    <ligand>
        <name>AMP</name>
        <dbReference type="ChEBI" id="CHEBI:456215"/>
    </ligand>
</feature>
<sequence length="225" mass="25246">MFLIFLGPPGSGKGTQAKFLEAELNLVHLSTGDLLRSVVKEGTQIGKQAKVYMDKGELVPDNLIVDLIKTQMESTRSKNGYLLDGFPRTLGQVEMLEQMLSKTNRTIDRVIKFSLSEETLIKRLTGRLVCSVCGANFNTFFNPPKKKGLCDNCGGSLEKRGDDQAEIVRKRLEVYNQQSQPVEEYYRKQRKLMEVNASQTLQKTLAALKELIARDVSKSARGKSR</sequence>
<dbReference type="InterPro" id="IPR007862">
    <property type="entry name" value="Adenylate_kinase_lid-dom"/>
</dbReference>
<organism evidence="9">
    <name type="scientific">uncultured candidate division Zixibacteria bacterium Rifle_16ft_4_minimus_38126</name>
    <dbReference type="NCBI Taxonomy" id="1665171"/>
    <lineage>
        <taxon>Bacteria</taxon>
        <taxon>Pseudomonadati</taxon>
    </lineage>
</organism>
<feature type="binding site" evidence="5">
    <location>
        <position position="150"/>
    </location>
    <ligand>
        <name>Zn(2+)</name>
        <dbReference type="ChEBI" id="CHEBI:29105"/>
        <note>structural</note>
    </ligand>
</feature>
<dbReference type="GO" id="GO:0008270">
    <property type="term" value="F:zinc ion binding"/>
    <property type="evidence" value="ECO:0007669"/>
    <property type="project" value="UniProtKB-UniRule"/>
</dbReference>
<dbReference type="NCBIfam" id="NF001381">
    <property type="entry name" value="PRK00279.1-3"/>
    <property type="match status" value="1"/>
</dbReference>
<evidence type="ECO:0000256" key="7">
    <source>
        <dbReference type="RuleBase" id="RU003331"/>
    </source>
</evidence>
<comment type="function">
    <text evidence="5">Catalyzes the reversible transfer of the terminal phosphate group between ATP and AMP. Plays an important role in cellular energy homeostasis and in adenine nucleotide metabolism.</text>
</comment>
<feature type="binding site" evidence="5">
    <location>
        <position position="92"/>
    </location>
    <ligand>
        <name>AMP</name>
        <dbReference type="ChEBI" id="CHEBI:456215"/>
    </ligand>
</feature>
<keyword evidence="5" id="KW-0479">Metal-binding</keyword>
<dbReference type="PROSITE" id="PS00113">
    <property type="entry name" value="ADENYLATE_KINASE"/>
    <property type="match status" value="1"/>
</dbReference>
<evidence type="ECO:0000256" key="3">
    <source>
        <dbReference type="ARBA" id="ARBA00022741"/>
    </source>
</evidence>
<keyword evidence="5" id="KW-0862">Zinc</keyword>
<dbReference type="NCBIfam" id="NF001380">
    <property type="entry name" value="PRK00279.1-2"/>
    <property type="match status" value="1"/>
</dbReference>
<feature type="region of interest" description="LID" evidence="5">
    <location>
        <begin position="126"/>
        <end position="163"/>
    </location>
</feature>
<dbReference type="Gene3D" id="3.40.50.300">
    <property type="entry name" value="P-loop containing nucleotide triphosphate hydrolases"/>
    <property type="match status" value="1"/>
</dbReference>
<dbReference type="FunFam" id="3.40.50.300:FF:000106">
    <property type="entry name" value="Adenylate kinase mitochondrial"/>
    <property type="match status" value="1"/>
</dbReference>
<dbReference type="PRINTS" id="PR00094">
    <property type="entry name" value="ADENYLTKNASE"/>
</dbReference>
<comment type="caution">
    <text evidence="5">Lacks conserved residue(s) required for the propagation of feature annotation.</text>
</comment>
<dbReference type="GO" id="GO:0005737">
    <property type="term" value="C:cytoplasm"/>
    <property type="evidence" value="ECO:0007669"/>
    <property type="project" value="UniProtKB-SubCell"/>
</dbReference>
<dbReference type="EMBL" id="KT007017">
    <property type="protein sequence ID" value="AKQ03613.1"/>
    <property type="molecule type" value="Genomic_DNA"/>
</dbReference>
<feature type="binding site" evidence="5">
    <location>
        <begin position="57"/>
        <end position="59"/>
    </location>
    <ligand>
        <name>AMP</name>
        <dbReference type="ChEBI" id="CHEBI:456215"/>
    </ligand>
</feature>